<dbReference type="SUPFAM" id="SSF52833">
    <property type="entry name" value="Thioredoxin-like"/>
    <property type="match status" value="1"/>
</dbReference>
<protein>
    <recommendedName>
        <fullName evidence="7">Failed axon connections homolog</fullName>
    </recommendedName>
</protein>
<dbReference type="InterPro" id="IPR040079">
    <property type="entry name" value="Glutathione_S-Trfase"/>
</dbReference>
<dbReference type="Gene3D" id="1.20.1050.10">
    <property type="match status" value="1"/>
</dbReference>
<proteinExistence type="inferred from homology"/>
<name>A0A812E616_ACAPH</name>
<dbReference type="Pfam" id="PF17172">
    <property type="entry name" value="GST_N_4"/>
    <property type="match status" value="1"/>
</dbReference>
<evidence type="ECO:0008006" key="7">
    <source>
        <dbReference type="Google" id="ProtNLM"/>
    </source>
</evidence>
<dbReference type="EMBL" id="CAHIKZ030004831">
    <property type="protein sequence ID" value="CAE1316061.1"/>
    <property type="molecule type" value="Genomic_DNA"/>
</dbReference>
<organism evidence="5 6">
    <name type="scientific">Acanthosepion pharaonis</name>
    <name type="common">Pharaoh cuttlefish</name>
    <name type="synonym">Sepia pharaonis</name>
    <dbReference type="NCBI Taxonomy" id="158019"/>
    <lineage>
        <taxon>Eukaryota</taxon>
        <taxon>Metazoa</taxon>
        <taxon>Spiralia</taxon>
        <taxon>Lophotrochozoa</taxon>
        <taxon>Mollusca</taxon>
        <taxon>Cephalopoda</taxon>
        <taxon>Coleoidea</taxon>
        <taxon>Decapodiformes</taxon>
        <taxon>Sepiida</taxon>
        <taxon>Sepiina</taxon>
        <taxon>Sepiidae</taxon>
        <taxon>Acanthosepion</taxon>
    </lineage>
</organism>
<evidence type="ECO:0000313" key="6">
    <source>
        <dbReference type="Proteomes" id="UP000597762"/>
    </source>
</evidence>
<evidence type="ECO:0000256" key="2">
    <source>
        <dbReference type="SAM" id="Phobius"/>
    </source>
</evidence>
<dbReference type="InterPro" id="IPR026928">
    <property type="entry name" value="FAX/IsoI-like"/>
</dbReference>
<reference evidence="5" key="1">
    <citation type="submission" date="2021-01" db="EMBL/GenBank/DDBJ databases">
        <authorList>
            <person name="Li R."/>
            <person name="Bekaert M."/>
        </authorList>
    </citation>
    <scope>NUCLEOTIDE SEQUENCE</scope>
    <source>
        <strain evidence="5">Farmed</strain>
    </source>
</reference>
<dbReference type="InterPro" id="IPR050931">
    <property type="entry name" value="Mito_Protein_Transport_Metaxin"/>
</dbReference>
<evidence type="ECO:0000259" key="3">
    <source>
        <dbReference type="Pfam" id="PF17171"/>
    </source>
</evidence>
<keyword evidence="2" id="KW-0812">Transmembrane</keyword>
<dbReference type="InterPro" id="IPR033468">
    <property type="entry name" value="Metaxin_GST"/>
</dbReference>
<sequence>MASGTNTKEILLAVAGSGVVLVAAVKLIRCIFFSEKKKEHPKDVVILFQTPRTPTVPNLSPFAIKLETYLRMAKIPYRNEYGLKLSPKHKTPWIMFNGQVISDTQFIIEFLNKKFDIDLSKHLTSEEKAVAHAMRKMVEESFYWTVSLSRWVYSYGDSSLLKIIPVNRFILWRIRSAVTKQAYCQGYGRHTPEEVEALCKQDLQALSDQIGRNLFLMGNQPCEDDCAVFGMLAMLWMMPESSFVTKILKDNVYPNLTSYYEKIKKEFWPDYEQKS</sequence>
<feature type="domain" description="Thioredoxin-like fold" evidence="4">
    <location>
        <begin position="61"/>
        <end position="154"/>
    </location>
</feature>
<keyword evidence="2" id="KW-0472">Membrane</keyword>
<keyword evidence="2" id="KW-1133">Transmembrane helix</keyword>
<evidence type="ECO:0000313" key="5">
    <source>
        <dbReference type="EMBL" id="CAE1316061.1"/>
    </source>
</evidence>
<dbReference type="InterPro" id="IPR036282">
    <property type="entry name" value="Glutathione-S-Trfase_C_sf"/>
</dbReference>
<dbReference type="PANTHER" id="PTHR12289">
    <property type="entry name" value="METAXIN RELATED"/>
    <property type="match status" value="1"/>
</dbReference>
<dbReference type="OrthoDB" id="5809458at2759"/>
<dbReference type="GO" id="GO:0005737">
    <property type="term" value="C:cytoplasm"/>
    <property type="evidence" value="ECO:0007669"/>
    <property type="project" value="TreeGrafter"/>
</dbReference>
<keyword evidence="6" id="KW-1185">Reference proteome</keyword>
<dbReference type="CDD" id="cd03193">
    <property type="entry name" value="GST_C_Metaxin"/>
    <property type="match status" value="1"/>
</dbReference>
<dbReference type="InterPro" id="IPR012336">
    <property type="entry name" value="Thioredoxin-like_fold"/>
</dbReference>
<dbReference type="InterPro" id="IPR036249">
    <property type="entry name" value="Thioredoxin-like_sf"/>
</dbReference>
<evidence type="ECO:0000259" key="4">
    <source>
        <dbReference type="Pfam" id="PF17172"/>
    </source>
</evidence>
<evidence type="ECO:0000256" key="1">
    <source>
        <dbReference type="ARBA" id="ARBA00006475"/>
    </source>
</evidence>
<dbReference type="SFLD" id="SFLDS00019">
    <property type="entry name" value="Glutathione_Transferase_(cytos"/>
    <property type="match status" value="1"/>
</dbReference>
<accession>A0A812E616</accession>
<dbReference type="Pfam" id="PF17171">
    <property type="entry name" value="GST_C_6"/>
    <property type="match status" value="1"/>
</dbReference>
<dbReference type="PANTHER" id="PTHR12289:SF41">
    <property type="entry name" value="FAILED AXON CONNECTIONS-RELATED"/>
    <property type="match status" value="1"/>
</dbReference>
<feature type="domain" description="Metaxin glutathione S-transferase" evidence="3">
    <location>
        <begin position="200"/>
        <end position="263"/>
    </location>
</feature>
<dbReference type="SUPFAM" id="SSF47616">
    <property type="entry name" value="GST C-terminal domain-like"/>
    <property type="match status" value="1"/>
</dbReference>
<dbReference type="AlphaFoldDB" id="A0A812E616"/>
<dbReference type="Gene3D" id="3.40.30.10">
    <property type="entry name" value="Glutaredoxin"/>
    <property type="match status" value="1"/>
</dbReference>
<comment type="caution">
    <text evidence="5">The sequence shown here is derived from an EMBL/GenBank/DDBJ whole genome shotgun (WGS) entry which is preliminary data.</text>
</comment>
<dbReference type="SFLD" id="SFLDG01180">
    <property type="entry name" value="SUF1"/>
    <property type="match status" value="1"/>
</dbReference>
<comment type="similarity">
    <text evidence="1">Belongs to the FAX family.</text>
</comment>
<dbReference type="SFLD" id="SFLDG01200">
    <property type="entry name" value="SUF1.1"/>
    <property type="match status" value="1"/>
</dbReference>
<dbReference type="Proteomes" id="UP000597762">
    <property type="component" value="Unassembled WGS sequence"/>
</dbReference>
<feature type="transmembrane region" description="Helical" evidence="2">
    <location>
        <begin position="12"/>
        <end position="32"/>
    </location>
</feature>
<gene>
    <name evidence="5" type="ORF">SPHA_66869</name>
</gene>